<evidence type="ECO:0000256" key="1">
    <source>
        <dbReference type="ARBA" id="ARBA00001336"/>
    </source>
</evidence>
<keyword evidence="7 15" id="KW-0963">Cytoplasm</keyword>
<keyword evidence="19" id="KW-1185">Reference proteome</keyword>
<evidence type="ECO:0000256" key="13">
    <source>
        <dbReference type="ARBA" id="ARBA00031288"/>
    </source>
</evidence>
<feature type="binding site" evidence="17">
    <location>
        <position position="479"/>
    </location>
    <ligand>
        <name>Zn(2+)</name>
        <dbReference type="ChEBI" id="CHEBI:29105"/>
        <note>catalytic</note>
    </ligand>
</feature>
<dbReference type="InterPro" id="IPR005317">
    <property type="entry name" value="Dipeptidyl-peptase3"/>
</dbReference>
<evidence type="ECO:0000256" key="9">
    <source>
        <dbReference type="ARBA" id="ARBA00022723"/>
    </source>
</evidence>
<comment type="similarity">
    <text evidence="3 15">Belongs to the peptidase M49 family.</text>
</comment>
<evidence type="ECO:0000256" key="14">
    <source>
        <dbReference type="ARBA" id="ARBA00032119"/>
    </source>
</evidence>
<protein>
    <recommendedName>
        <fullName evidence="5 15">Dipeptidyl peptidase 3</fullName>
        <ecNumber evidence="4 15">3.4.14.4</ecNumber>
    </recommendedName>
    <alternativeName>
        <fullName evidence="13 15">Dipeptidyl aminopeptidase III</fullName>
    </alternativeName>
    <alternativeName>
        <fullName evidence="14 15">Dipeptidyl peptidase III</fullName>
    </alternativeName>
</protein>
<dbReference type="PANTHER" id="PTHR23422:SF11">
    <property type="entry name" value="DIPEPTIDYL PEPTIDASE 3"/>
    <property type="match status" value="1"/>
</dbReference>
<feature type="active site" evidence="16">
    <location>
        <position position="480"/>
    </location>
</feature>
<dbReference type="FunFam" id="3.30.540.30:FF:000001">
    <property type="entry name" value="Dipeptidyl peptidase 3"/>
    <property type="match status" value="1"/>
</dbReference>
<keyword evidence="11 15" id="KW-0862">Zinc</keyword>
<dbReference type="GO" id="GO:0008239">
    <property type="term" value="F:dipeptidyl-peptidase activity"/>
    <property type="evidence" value="ECO:0007669"/>
    <property type="project" value="UniProtKB-UniRule"/>
</dbReference>
<sequence length="730" mass="81320">MMRRLQVLVGSISYQKGASPYRSSFISVPRYSSLYRFTTRSMASLTAERYLADKTPPICKVEIAKSFSQLTEKEKLYAHYIGEASWAGARIIQGQWTPQATSLYDLLILTFSTNGKLADLGTLQTKSSVSQQAFEDLLQYTTQVLHNLVNYKSFGFTKIIPRISEDDFAKVVAASPNASNAVPLFDQLRAHIYSTTPENSLSIGKRSEGHVSNYYLGEVITDEEVATVQQAAEKLGVDIMNTRVCKNGPRDFTLLVASVQKQPSTFHELTSQAKLTVEYGDFSESLTKVVAALKEAKKYTANDNQTAMLDGYVKSFETGSIEEHQKGSIAWVKDIGPVVESYIGFIETYVDPYGGRAEWEGFTAIVDKALSAKYDKLVNDAPELIKVLPWGPAFEVDNFKKPDFTALEILHFATGGIPAGINIPNYYSVRESTGFKNVSLSNILAAKAPNEQVTFIHENDLELYNKWDSRAFELQVANHELLGHGSGKLFTENADGTFNFDPETINPLTGEKVTTWYKPGQTPGSVLGEISSSMEECRAEAVAMYLANNDKILSIMGYDDQQDREEIVYVSFLLMARSGIRGLEFYDPSTGKHGQAHMQARLGITKFMEQEGLVKLETVRDGQGNLENAYVKIDRKNVLQKGSKVMGKLLRELQIRKSVADGPGTRAYYTDLTTPPKSWLTDLRDLVLRKKQPRKIMLQANTVVVDGKVELKEYPLTPAGLIESLIDRKL</sequence>
<keyword evidence="8 15" id="KW-0645">Protease</keyword>
<proteinExistence type="inferred from homology"/>
<dbReference type="OrthoDB" id="4694525at2759"/>
<dbReference type="GO" id="GO:0005737">
    <property type="term" value="C:cytoplasm"/>
    <property type="evidence" value="ECO:0007669"/>
    <property type="project" value="UniProtKB-SubCell"/>
</dbReference>
<dbReference type="FunFam" id="3.30.540.30:FF:000002">
    <property type="entry name" value="Dipeptidyl peptidase 3"/>
    <property type="match status" value="1"/>
</dbReference>
<evidence type="ECO:0000256" key="5">
    <source>
        <dbReference type="ARBA" id="ARBA00014713"/>
    </source>
</evidence>
<dbReference type="GO" id="GO:0046872">
    <property type="term" value="F:metal ion binding"/>
    <property type="evidence" value="ECO:0007669"/>
    <property type="project" value="UniProtKB-KW"/>
</dbReference>
<name>A0A8I2YN19_9AGAM</name>
<evidence type="ECO:0000256" key="17">
    <source>
        <dbReference type="PIRSR" id="PIRSR007828-2"/>
    </source>
</evidence>
<dbReference type="EC" id="3.4.14.4" evidence="4 15"/>
<evidence type="ECO:0000256" key="12">
    <source>
        <dbReference type="ARBA" id="ARBA00023049"/>
    </source>
</evidence>
<evidence type="ECO:0000256" key="2">
    <source>
        <dbReference type="ARBA" id="ARBA00004496"/>
    </source>
</evidence>
<evidence type="ECO:0000256" key="11">
    <source>
        <dbReference type="ARBA" id="ARBA00022833"/>
    </source>
</evidence>
<keyword evidence="9 15" id="KW-0479">Metal-binding</keyword>
<evidence type="ECO:0000256" key="8">
    <source>
        <dbReference type="ARBA" id="ARBA00022670"/>
    </source>
</evidence>
<gene>
    <name evidence="18" type="ORF">JVT61DRAFT_3593</name>
</gene>
<keyword evidence="6 15" id="KW-0031">Aminopeptidase</keyword>
<dbReference type="Proteomes" id="UP000683000">
    <property type="component" value="Unassembled WGS sequence"/>
</dbReference>
<dbReference type="GO" id="GO:0008235">
    <property type="term" value="F:metalloexopeptidase activity"/>
    <property type="evidence" value="ECO:0007669"/>
    <property type="project" value="InterPro"/>
</dbReference>
<dbReference type="PIRSF" id="PIRSF007828">
    <property type="entry name" value="Dipeptidyl-peptidase_III"/>
    <property type="match status" value="1"/>
</dbReference>
<comment type="caution">
    <text evidence="18">The sequence shown here is derived from an EMBL/GenBank/DDBJ whole genome shotgun (WGS) entry which is preliminary data.</text>
</comment>
<dbReference type="InterPro" id="IPR039461">
    <property type="entry name" value="Peptidase_M49"/>
</dbReference>
<comment type="subcellular location">
    <subcellularLocation>
        <location evidence="2">Cytoplasm</location>
    </subcellularLocation>
</comment>
<evidence type="ECO:0000313" key="19">
    <source>
        <dbReference type="Proteomes" id="UP000683000"/>
    </source>
</evidence>
<evidence type="ECO:0000256" key="7">
    <source>
        <dbReference type="ARBA" id="ARBA00022490"/>
    </source>
</evidence>
<feature type="binding site" evidence="17">
    <location>
        <position position="484"/>
    </location>
    <ligand>
        <name>Zn(2+)</name>
        <dbReference type="ChEBI" id="CHEBI:29105"/>
        <note>catalytic</note>
    </ligand>
</feature>
<comment type="cofactor">
    <cofactor evidence="15 17">
        <name>Zn(2+)</name>
        <dbReference type="ChEBI" id="CHEBI:29105"/>
    </cofactor>
    <text evidence="15 17">Binds 1 zinc ion per subunit.</text>
</comment>
<accession>A0A8I2YN19</accession>
<evidence type="ECO:0000256" key="4">
    <source>
        <dbReference type="ARBA" id="ARBA00012063"/>
    </source>
</evidence>
<dbReference type="GO" id="GO:0006508">
    <property type="term" value="P:proteolysis"/>
    <property type="evidence" value="ECO:0007669"/>
    <property type="project" value="UniProtKB-KW"/>
</dbReference>
<evidence type="ECO:0000256" key="6">
    <source>
        <dbReference type="ARBA" id="ARBA00022438"/>
    </source>
</evidence>
<evidence type="ECO:0000256" key="15">
    <source>
        <dbReference type="PIRNR" id="PIRNR007828"/>
    </source>
</evidence>
<evidence type="ECO:0000313" key="18">
    <source>
        <dbReference type="EMBL" id="KAG6374864.1"/>
    </source>
</evidence>
<dbReference type="Pfam" id="PF03571">
    <property type="entry name" value="Peptidase_M49"/>
    <property type="match status" value="1"/>
</dbReference>
<keyword evidence="12 15" id="KW-0482">Metalloprotease</keyword>
<evidence type="ECO:0000256" key="10">
    <source>
        <dbReference type="ARBA" id="ARBA00022801"/>
    </source>
</evidence>
<dbReference type="GO" id="GO:0004177">
    <property type="term" value="F:aminopeptidase activity"/>
    <property type="evidence" value="ECO:0007669"/>
    <property type="project" value="UniProtKB-KW"/>
</dbReference>
<dbReference type="PANTHER" id="PTHR23422">
    <property type="entry name" value="DIPEPTIDYL PEPTIDASE III-RELATED"/>
    <property type="match status" value="1"/>
</dbReference>
<dbReference type="EMBL" id="JAGFBS010000016">
    <property type="protein sequence ID" value="KAG6374864.1"/>
    <property type="molecule type" value="Genomic_DNA"/>
</dbReference>
<keyword evidence="10 15" id="KW-0378">Hydrolase</keyword>
<evidence type="ECO:0000256" key="16">
    <source>
        <dbReference type="PIRSR" id="PIRSR007828-1"/>
    </source>
</evidence>
<reference evidence="18" key="1">
    <citation type="submission" date="2021-03" db="EMBL/GenBank/DDBJ databases">
        <title>Evolutionary innovations through gain and loss of genes in the ectomycorrhizal Boletales.</title>
        <authorList>
            <person name="Wu G."/>
            <person name="Miyauchi S."/>
            <person name="Morin E."/>
            <person name="Yang Z.-L."/>
            <person name="Xu J."/>
            <person name="Martin F.M."/>
        </authorList>
    </citation>
    <scope>NUCLEOTIDE SEQUENCE</scope>
    <source>
        <strain evidence="18">BR01</strain>
    </source>
</reference>
<dbReference type="AlphaFoldDB" id="A0A8I2YN19"/>
<comment type="catalytic activity">
    <reaction evidence="1 15">
        <text>Release of an N-terminal dipeptide from a peptide comprising four or more residues, with broad specificity. Also acts on dipeptidyl 2-naphthylamides.</text>
        <dbReference type="EC" id="3.4.14.4"/>
    </reaction>
</comment>
<organism evidence="18 19">
    <name type="scientific">Boletus reticuloceps</name>
    <dbReference type="NCBI Taxonomy" id="495285"/>
    <lineage>
        <taxon>Eukaryota</taxon>
        <taxon>Fungi</taxon>
        <taxon>Dikarya</taxon>
        <taxon>Basidiomycota</taxon>
        <taxon>Agaricomycotina</taxon>
        <taxon>Agaricomycetes</taxon>
        <taxon>Agaricomycetidae</taxon>
        <taxon>Boletales</taxon>
        <taxon>Boletineae</taxon>
        <taxon>Boletaceae</taxon>
        <taxon>Boletoideae</taxon>
        <taxon>Boletus</taxon>
    </lineage>
</organism>
<dbReference type="Gene3D" id="3.30.540.30">
    <property type="match status" value="3"/>
</dbReference>
<evidence type="ECO:0000256" key="3">
    <source>
        <dbReference type="ARBA" id="ARBA00010200"/>
    </source>
</evidence>
<feature type="binding site" evidence="17">
    <location>
        <position position="536"/>
    </location>
    <ligand>
        <name>Zn(2+)</name>
        <dbReference type="ChEBI" id="CHEBI:29105"/>
        <note>catalytic</note>
    </ligand>
</feature>